<sequence>MSQSQATKQFEATLHERLKQSDLFKVYQDAFRTATGLPLRLVGANPEDWCLDDQSVNRSPFCEVLNLCKSACHACVDTNRRLIEEASVKGPSSCHCFAGLTASAVPVKLGAAVVGYLKTGQVFSRTPTEEDFDRLLGSLGRKTLDEKTQGVLRSTYFQTRSVEPERYASMITLLHSFAEQLSHHAESLAIIEEGSEPAAIAKARRYIHSHLDESLPLGAVAHEAGLSESHFCRLFKEATGLTLTDYVNRCRVEAAKRELLKPEKRVSEIAFEVGYQSLSQFNRSFARIVGTSPTLWRKEKFAEA</sequence>
<evidence type="ECO:0000313" key="5">
    <source>
        <dbReference type="EMBL" id="MCW1885705.1"/>
    </source>
</evidence>
<comment type="caution">
    <text evidence="5">The sequence shown here is derived from an EMBL/GenBank/DDBJ whole genome shotgun (WGS) entry which is preliminary data.</text>
</comment>
<dbReference type="SMART" id="SM00342">
    <property type="entry name" value="HTH_ARAC"/>
    <property type="match status" value="1"/>
</dbReference>
<dbReference type="SUPFAM" id="SSF46689">
    <property type="entry name" value="Homeodomain-like"/>
    <property type="match status" value="2"/>
</dbReference>
<keyword evidence="1" id="KW-0805">Transcription regulation</keyword>
<dbReference type="InterPro" id="IPR018771">
    <property type="entry name" value="PocR_dom"/>
</dbReference>
<dbReference type="PROSITE" id="PS00041">
    <property type="entry name" value="HTH_ARAC_FAMILY_1"/>
    <property type="match status" value="1"/>
</dbReference>
<dbReference type="PROSITE" id="PS01124">
    <property type="entry name" value="HTH_ARAC_FAMILY_2"/>
    <property type="match status" value="1"/>
</dbReference>
<evidence type="ECO:0000256" key="2">
    <source>
        <dbReference type="ARBA" id="ARBA00023125"/>
    </source>
</evidence>
<dbReference type="InterPro" id="IPR009057">
    <property type="entry name" value="Homeodomain-like_sf"/>
</dbReference>
<dbReference type="InterPro" id="IPR018062">
    <property type="entry name" value="HTH_AraC-typ_CS"/>
</dbReference>
<proteinExistence type="predicted"/>
<dbReference type="PRINTS" id="PR00032">
    <property type="entry name" value="HTHARAC"/>
</dbReference>
<dbReference type="PANTHER" id="PTHR46796">
    <property type="entry name" value="HTH-TYPE TRANSCRIPTIONAL ACTIVATOR RHAS-RELATED"/>
    <property type="match status" value="1"/>
</dbReference>
<dbReference type="Pfam" id="PF10114">
    <property type="entry name" value="PocR"/>
    <property type="match status" value="1"/>
</dbReference>
<dbReference type="EMBL" id="JAPDDS010000006">
    <property type="protein sequence ID" value="MCW1885705.1"/>
    <property type="molecule type" value="Genomic_DNA"/>
</dbReference>
<name>A0ABT3FQ48_9BACT</name>
<accession>A0ABT3FQ48</accession>
<evidence type="ECO:0000256" key="3">
    <source>
        <dbReference type="ARBA" id="ARBA00023163"/>
    </source>
</evidence>
<dbReference type="PANTHER" id="PTHR46796:SF6">
    <property type="entry name" value="ARAC SUBFAMILY"/>
    <property type="match status" value="1"/>
</dbReference>
<organism evidence="5 6">
    <name type="scientific">Luteolibacter flavescens</name>
    <dbReference type="NCBI Taxonomy" id="1859460"/>
    <lineage>
        <taxon>Bacteria</taxon>
        <taxon>Pseudomonadati</taxon>
        <taxon>Verrucomicrobiota</taxon>
        <taxon>Verrucomicrobiia</taxon>
        <taxon>Verrucomicrobiales</taxon>
        <taxon>Verrucomicrobiaceae</taxon>
        <taxon>Luteolibacter</taxon>
    </lineage>
</organism>
<dbReference type="InterPro" id="IPR050204">
    <property type="entry name" value="AraC_XylS_family_regulators"/>
</dbReference>
<evidence type="ECO:0000259" key="4">
    <source>
        <dbReference type="PROSITE" id="PS01124"/>
    </source>
</evidence>
<keyword evidence="6" id="KW-1185">Reference proteome</keyword>
<dbReference type="Gene3D" id="1.10.10.60">
    <property type="entry name" value="Homeodomain-like"/>
    <property type="match status" value="2"/>
</dbReference>
<evidence type="ECO:0000313" key="6">
    <source>
        <dbReference type="Proteomes" id="UP001207930"/>
    </source>
</evidence>
<dbReference type="Proteomes" id="UP001207930">
    <property type="component" value="Unassembled WGS sequence"/>
</dbReference>
<dbReference type="RefSeq" id="WP_264501659.1">
    <property type="nucleotide sequence ID" value="NZ_JAPDDS010000006.1"/>
</dbReference>
<dbReference type="InterPro" id="IPR018060">
    <property type="entry name" value="HTH_AraC"/>
</dbReference>
<dbReference type="InterPro" id="IPR020449">
    <property type="entry name" value="Tscrpt_reg_AraC-type_HTH"/>
</dbReference>
<feature type="domain" description="HTH araC/xylS-type" evidence="4">
    <location>
        <begin position="201"/>
        <end position="299"/>
    </location>
</feature>
<keyword evidence="2" id="KW-0238">DNA-binding</keyword>
<reference evidence="5 6" key="1">
    <citation type="submission" date="2022-10" db="EMBL/GenBank/DDBJ databases">
        <title>Luteolibacter flavescens strain MCCC 1K03193, whole genome shotgun sequencing project.</title>
        <authorList>
            <person name="Zhao G."/>
            <person name="Shen L."/>
        </authorList>
    </citation>
    <scope>NUCLEOTIDE SEQUENCE [LARGE SCALE GENOMIC DNA]</scope>
    <source>
        <strain evidence="5 6">MCCC 1K03193</strain>
    </source>
</reference>
<protein>
    <submittedName>
        <fullName evidence="5">Helix-turn-helix domain-containing protein</fullName>
    </submittedName>
</protein>
<evidence type="ECO:0000256" key="1">
    <source>
        <dbReference type="ARBA" id="ARBA00023015"/>
    </source>
</evidence>
<gene>
    <name evidence="5" type="ORF">OKA04_13275</name>
</gene>
<keyword evidence="3" id="KW-0804">Transcription</keyword>
<dbReference type="Pfam" id="PF12833">
    <property type="entry name" value="HTH_18"/>
    <property type="match status" value="1"/>
</dbReference>